<dbReference type="SUPFAM" id="SSF53448">
    <property type="entry name" value="Nucleotide-diphospho-sugar transferases"/>
    <property type="match status" value="1"/>
</dbReference>
<feature type="transmembrane region" description="Helical" evidence="9">
    <location>
        <begin position="311"/>
        <end position="333"/>
    </location>
</feature>
<dbReference type="PANTHER" id="PTHR32044:SF80">
    <property type="entry name" value="XYLOGLUCAN GLYCOSYLTRANSFERASE 2-RELATED"/>
    <property type="match status" value="1"/>
</dbReference>
<comment type="caution">
    <text evidence="11">The sequence shown here is derived from an EMBL/GenBank/DDBJ whole genome shotgun (WGS) entry which is preliminary data.</text>
</comment>
<keyword evidence="3" id="KW-0808">Transferase</keyword>
<accession>A0A0F9AF61</accession>
<dbReference type="Pfam" id="PF13632">
    <property type="entry name" value="Glyco_trans_2_3"/>
    <property type="match status" value="1"/>
</dbReference>
<dbReference type="InterPro" id="IPR001173">
    <property type="entry name" value="Glyco_trans_2-like"/>
</dbReference>
<sequence length="424" mass="49162">ANVVERLLESAVSVNFSKEKFEIQILDDSTDETIELSKNLVQKYKLKGYNISLLHRINRKDFKAGALAEGLKTARGEYVAIFDSDFIIPENFLNETIHFFTNPKIGMVQCRWGFINEKESLLTRLQTTFLNGHFIIEHTSRNRSGHFFNFNGTAGIWRKSAISDSGGWRGDTLTEDLDLSYRAQLKGWKFVYLKDLIALSELPPTLDAFYGQQFRWAKGMFQVFLKIGPAIWKSKTSILNKFDATCHLSSFSGYIFSVLISILTIPVFFVTKENSDIHFIAVLFLSINCFMIWFYYFVAEVEARGLKIESFIYPSLLVIFSVGFSLNGVYAVIEAVLKKQTPFIRTPKFNNNIRKRFRSDNDAKPVYKAAMFFTAYFILLITYILIKGKFNLLPAFLFFSPSYFWLFYKRIREKNQFKQVFKLS</sequence>
<feature type="transmembrane region" description="Helical" evidence="9">
    <location>
        <begin position="277"/>
        <end position="299"/>
    </location>
</feature>
<keyword evidence="8" id="KW-0961">Cell wall biogenesis/degradation</keyword>
<feature type="transmembrane region" description="Helical" evidence="9">
    <location>
        <begin position="251"/>
        <end position="270"/>
    </location>
</feature>
<feature type="non-terminal residue" evidence="11">
    <location>
        <position position="1"/>
    </location>
</feature>
<feature type="transmembrane region" description="Helical" evidence="9">
    <location>
        <begin position="366"/>
        <end position="386"/>
    </location>
</feature>
<reference evidence="11" key="1">
    <citation type="journal article" date="2015" name="Nature">
        <title>Complex archaea that bridge the gap between prokaryotes and eukaryotes.</title>
        <authorList>
            <person name="Spang A."/>
            <person name="Saw J.H."/>
            <person name="Jorgensen S.L."/>
            <person name="Zaremba-Niedzwiedzka K."/>
            <person name="Martijn J."/>
            <person name="Lind A.E."/>
            <person name="van Eijk R."/>
            <person name="Schleper C."/>
            <person name="Guy L."/>
            <person name="Ettema T.J."/>
        </authorList>
    </citation>
    <scope>NUCLEOTIDE SEQUENCE</scope>
</reference>
<dbReference type="GO" id="GO:0000139">
    <property type="term" value="C:Golgi membrane"/>
    <property type="evidence" value="ECO:0007669"/>
    <property type="project" value="UniProtKB-SubCell"/>
</dbReference>
<evidence type="ECO:0000256" key="4">
    <source>
        <dbReference type="ARBA" id="ARBA00022692"/>
    </source>
</evidence>
<proteinExistence type="predicted"/>
<organism evidence="11">
    <name type="scientific">marine sediment metagenome</name>
    <dbReference type="NCBI Taxonomy" id="412755"/>
    <lineage>
        <taxon>unclassified sequences</taxon>
        <taxon>metagenomes</taxon>
        <taxon>ecological metagenomes</taxon>
    </lineage>
</organism>
<dbReference type="EMBL" id="LAZR01043026">
    <property type="protein sequence ID" value="KKL08075.1"/>
    <property type="molecule type" value="Genomic_DNA"/>
</dbReference>
<feature type="transmembrane region" description="Helical" evidence="9">
    <location>
        <begin position="392"/>
        <end position="408"/>
    </location>
</feature>
<evidence type="ECO:0000259" key="10">
    <source>
        <dbReference type="Pfam" id="PF13632"/>
    </source>
</evidence>
<dbReference type="GO" id="GO:0016757">
    <property type="term" value="F:glycosyltransferase activity"/>
    <property type="evidence" value="ECO:0007669"/>
    <property type="project" value="UniProtKB-KW"/>
</dbReference>
<dbReference type="GO" id="GO:0071555">
    <property type="term" value="P:cell wall organization"/>
    <property type="evidence" value="ECO:0007669"/>
    <property type="project" value="UniProtKB-KW"/>
</dbReference>
<evidence type="ECO:0000256" key="9">
    <source>
        <dbReference type="SAM" id="Phobius"/>
    </source>
</evidence>
<dbReference type="FunFam" id="3.90.550.10:FF:000057">
    <property type="entry name" value="Glycosyltransferase-like protein, family 2"/>
    <property type="match status" value="1"/>
</dbReference>
<evidence type="ECO:0000313" key="11">
    <source>
        <dbReference type="EMBL" id="KKL08075.1"/>
    </source>
</evidence>
<keyword evidence="6" id="KW-0333">Golgi apparatus</keyword>
<keyword evidence="5 9" id="KW-1133">Transmembrane helix</keyword>
<comment type="subcellular location">
    <subcellularLocation>
        <location evidence="1">Golgi apparatus membrane</location>
        <topology evidence="1">Multi-pass membrane protein</topology>
    </subcellularLocation>
</comment>
<dbReference type="AlphaFoldDB" id="A0A0F9AF61"/>
<evidence type="ECO:0000256" key="5">
    <source>
        <dbReference type="ARBA" id="ARBA00022989"/>
    </source>
</evidence>
<evidence type="ECO:0000256" key="6">
    <source>
        <dbReference type="ARBA" id="ARBA00023034"/>
    </source>
</evidence>
<evidence type="ECO:0000256" key="1">
    <source>
        <dbReference type="ARBA" id="ARBA00004653"/>
    </source>
</evidence>
<keyword evidence="2" id="KW-0328">Glycosyltransferase</keyword>
<evidence type="ECO:0000256" key="7">
    <source>
        <dbReference type="ARBA" id="ARBA00023136"/>
    </source>
</evidence>
<evidence type="ECO:0000256" key="8">
    <source>
        <dbReference type="ARBA" id="ARBA00023316"/>
    </source>
</evidence>
<dbReference type="InterPro" id="IPR029044">
    <property type="entry name" value="Nucleotide-diphossugar_trans"/>
</dbReference>
<protein>
    <recommendedName>
        <fullName evidence="10">Glycosyltransferase 2-like domain-containing protein</fullName>
    </recommendedName>
</protein>
<keyword evidence="7 9" id="KW-0472">Membrane</keyword>
<name>A0A0F9AF61_9ZZZZ</name>
<feature type="domain" description="Glycosyltransferase 2-like" evidence="10">
    <location>
        <begin position="78"/>
        <end position="291"/>
    </location>
</feature>
<evidence type="ECO:0000256" key="3">
    <source>
        <dbReference type="ARBA" id="ARBA00022679"/>
    </source>
</evidence>
<evidence type="ECO:0000256" key="2">
    <source>
        <dbReference type="ARBA" id="ARBA00022676"/>
    </source>
</evidence>
<dbReference type="PANTHER" id="PTHR32044">
    <property type="entry name" value="GLUCOMANNAN 4-BETA-MANNOSYLTRANSFERASE 9"/>
    <property type="match status" value="1"/>
</dbReference>
<dbReference type="Gene3D" id="3.90.550.10">
    <property type="entry name" value="Spore Coat Polysaccharide Biosynthesis Protein SpsA, Chain A"/>
    <property type="match status" value="1"/>
</dbReference>
<gene>
    <name evidence="11" type="ORF">LCGC14_2579510</name>
</gene>
<keyword evidence="4 9" id="KW-0812">Transmembrane</keyword>